<dbReference type="PROSITE" id="PS51217">
    <property type="entry name" value="UVRD_HELICASE_CTER"/>
    <property type="match status" value="1"/>
</dbReference>
<evidence type="ECO:0000259" key="17">
    <source>
        <dbReference type="PROSITE" id="PS51217"/>
    </source>
</evidence>
<keyword evidence="19" id="KW-1185">Reference proteome</keyword>
<accession>A0A4R3YII0</accession>
<keyword evidence="6 18" id="KW-0269">Exonuclease</keyword>
<evidence type="ECO:0000256" key="11">
    <source>
        <dbReference type="ARBA" id="ARBA00034617"/>
    </source>
</evidence>
<dbReference type="Pfam" id="PF12705">
    <property type="entry name" value="PDDEXK_1"/>
    <property type="match status" value="1"/>
</dbReference>
<evidence type="ECO:0000256" key="13">
    <source>
        <dbReference type="ARBA" id="ARBA00034923"/>
    </source>
</evidence>
<feature type="domain" description="UvrD-like helicase ATP-binding" evidence="16">
    <location>
        <begin position="7"/>
        <end position="505"/>
    </location>
</feature>
<organism evidence="18 19">
    <name type="scientific">Sulfurirhabdus autotrophica</name>
    <dbReference type="NCBI Taxonomy" id="1706046"/>
    <lineage>
        <taxon>Bacteria</taxon>
        <taxon>Pseudomonadati</taxon>
        <taxon>Pseudomonadota</taxon>
        <taxon>Betaproteobacteria</taxon>
        <taxon>Nitrosomonadales</taxon>
        <taxon>Sulfuricellaceae</taxon>
        <taxon>Sulfurirhabdus</taxon>
    </lineage>
</organism>
<dbReference type="GO" id="GO:0005524">
    <property type="term" value="F:ATP binding"/>
    <property type="evidence" value="ECO:0007669"/>
    <property type="project" value="UniProtKB-UniRule"/>
</dbReference>
<comment type="caution">
    <text evidence="18">The sequence shown here is derived from an EMBL/GenBank/DDBJ whole genome shotgun (WGS) entry which is preliminary data.</text>
</comment>
<evidence type="ECO:0000256" key="8">
    <source>
        <dbReference type="ARBA" id="ARBA00023125"/>
    </source>
</evidence>
<dbReference type="GO" id="GO:0003677">
    <property type="term" value="F:DNA binding"/>
    <property type="evidence" value="ECO:0007669"/>
    <property type="project" value="UniProtKB-KW"/>
</dbReference>
<gene>
    <name evidence="18" type="ORF">EDC63_101436</name>
</gene>
<dbReference type="InterPro" id="IPR014016">
    <property type="entry name" value="UvrD-like_ATP-bd"/>
</dbReference>
<proteinExistence type="predicted"/>
<dbReference type="Gene3D" id="3.40.50.300">
    <property type="entry name" value="P-loop containing nucleotide triphosphate hydrolases"/>
    <property type="match status" value="3"/>
</dbReference>
<evidence type="ECO:0000256" key="3">
    <source>
        <dbReference type="ARBA" id="ARBA00022763"/>
    </source>
</evidence>
<dbReference type="GO" id="GO:0005829">
    <property type="term" value="C:cytosol"/>
    <property type="evidence" value="ECO:0007669"/>
    <property type="project" value="TreeGrafter"/>
</dbReference>
<name>A0A4R3YII0_9PROT</name>
<dbReference type="EMBL" id="SMCO01000001">
    <property type="protein sequence ID" value="TCV90463.1"/>
    <property type="molecule type" value="Genomic_DNA"/>
</dbReference>
<evidence type="ECO:0000256" key="2">
    <source>
        <dbReference type="ARBA" id="ARBA00022741"/>
    </source>
</evidence>
<evidence type="ECO:0000256" key="12">
    <source>
        <dbReference type="ARBA" id="ARBA00034808"/>
    </source>
</evidence>
<dbReference type="Proteomes" id="UP000295367">
    <property type="component" value="Unassembled WGS sequence"/>
</dbReference>
<keyword evidence="9" id="KW-0234">DNA repair</keyword>
<evidence type="ECO:0000256" key="10">
    <source>
        <dbReference type="ARBA" id="ARBA00023235"/>
    </source>
</evidence>
<dbReference type="SUPFAM" id="SSF52540">
    <property type="entry name" value="P-loop containing nucleoside triphosphate hydrolases"/>
    <property type="match status" value="1"/>
</dbReference>
<evidence type="ECO:0000256" key="6">
    <source>
        <dbReference type="ARBA" id="ARBA00022839"/>
    </source>
</evidence>
<evidence type="ECO:0000256" key="14">
    <source>
        <dbReference type="ARBA" id="ARBA00048988"/>
    </source>
</evidence>
<feature type="binding site" evidence="15">
    <location>
        <begin position="28"/>
        <end position="35"/>
    </location>
    <ligand>
        <name>ATP</name>
        <dbReference type="ChEBI" id="CHEBI:30616"/>
    </ligand>
</feature>
<evidence type="ECO:0000256" key="7">
    <source>
        <dbReference type="ARBA" id="ARBA00022840"/>
    </source>
</evidence>
<keyword evidence="4 15" id="KW-0378">Hydrolase</keyword>
<dbReference type="GO" id="GO:0000725">
    <property type="term" value="P:recombinational repair"/>
    <property type="evidence" value="ECO:0007669"/>
    <property type="project" value="TreeGrafter"/>
</dbReference>
<dbReference type="OrthoDB" id="5905204at2"/>
<evidence type="ECO:0000313" key="18">
    <source>
        <dbReference type="EMBL" id="TCV90463.1"/>
    </source>
</evidence>
<keyword evidence="2 15" id="KW-0547">Nucleotide-binding</keyword>
<dbReference type="InterPro" id="IPR014017">
    <property type="entry name" value="DNA_helicase_UvrD-like_C"/>
</dbReference>
<reference evidence="18 19" key="1">
    <citation type="submission" date="2019-03" db="EMBL/GenBank/DDBJ databases">
        <title>Genomic Encyclopedia of Type Strains, Phase IV (KMG-IV): sequencing the most valuable type-strain genomes for metagenomic binning, comparative biology and taxonomic classification.</title>
        <authorList>
            <person name="Goeker M."/>
        </authorList>
    </citation>
    <scope>NUCLEOTIDE SEQUENCE [LARGE SCALE GENOMIC DNA]</scope>
    <source>
        <strain evidence="18 19">DSM 100309</strain>
    </source>
</reference>
<evidence type="ECO:0000256" key="4">
    <source>
        <dbReference type="ARBA" id="ARBA00022801"/>
    </source>
</evidence>
<comment type="catalytic activity">
    <reaction evidence="14">
        <text>ATP + H2O = ADP + phosphate + H(+)</text>
        <dbReference type="Rhea" id="RHEA:13065"/>
        <dbReference type="ChEBI" id="CHEBI:15377"/>
        <dbReference type="ChEBI" id="CHEBI:15378"/>
        <dbReference type="ChEBI" id="CHEBI:30616"/>
        <dbReference type="ChEBI" id="CHEBI:43474"/>
        <dbReference type="ChEBI" id="CHEBI:456216"/>
        <dbReference type="EC" id="5.6.2.4"/>
    </reaction>
</comment>
<dbReference type="GO" id="GO:0004527">
    <property type="term" value="F:exonuclease activity"/>
    <property type="evidence" value="ECO:0007669"/>
    <property type="project" value="UniProtKB-KW"/>
</dbReference>
<dbReference type="Pfam" id="PF00580">
    <property type="entry name" value="UvrD-helicase"/>
    <property type="match status" value="1"/>
</dbReference>
<comment type="catalytic activity">
    <reaction evidence="11">
        <text>Couples ATP hydrolysis with the unwinding of duplex DNA by translocating in the 3'-5' direction.</text>
        <dbReference type="EC" id="5.6.2.4"/>
    </reaction>
</comment>
<dbReference type="AlphaFoldDB" id="A0A4R3YII0"/>
<dbReference type="GO" id="GO:0043138">
    <property type="term" value="F:3'-5' DNA helicase activity"/>
    <property type="evidence" value="ECO:0007669"/>
    <property type="project" value="UniProtKB-EC"/>
</dbReference>
<dbReference type="Gene3D" id="3.90.320.10">
    <property type="match status" value="1"/>
</dbReference>
<keyword evidence="10" id="KW-0413">Isomerase</keyword>
<dbReference type="InterPro" id="IPR011604">
    <property type="entry name" value="PDDEXK-like_dom_sf"/>
</dbReference>
<sequence>MNPSDILQADKLAREIALDSTQSFIVQAPAGSGKTGLLIQRFLTLLGSVEVPEEVLAITFTRKAAGEMRERVLSALVKARIDPEPENEHERRTWLLAKAVLQRDEKKDWHIQDNPLRLRMQTIDSLCSSLTRQMPVLSNFGAQPGVTEDPSALYIEAARGTLALLESGNSWSESVRRLLAYLDNNLQTVEGLLAAMLARRDQWLRHIAVHSDERIQRESLETALETVVCEALERLQAAISDEVGSELVEILRYAAGNLNEAEASSSSEILHSLDCIELPGTTPDDLPAWRGVVQLVLTNEGGWRKRLDASIGMLPPSKVTDKTEKARRQLMKDRLDVLIARMAESEFLQDQLDGLRTLPPVKYEESQWQVMEALFEMLPLAVAQLRLAFLAQGQVDFTEVSQAAIRALGEEDNPTDLALALDYRIRHLLVDEFQDTSLSQYALLSKLTAGWEEGDGRTMFVVGDPMQSIYRFREAEVGLYLRARHEGIGTIYLKPVTLSVNFRSQQGIVEWVNSTFAAVFPQREDIASGAVSYSESVAHKHDLGLPAVMMHPFFTKDHVREAIKVVELVKAAKITDSVAKVAILVRNRSHLVEIIPALKEAGLRFRAIEIEQLGTLPIIQDLLSLTRALSHPADRLAWLAVLRAPWCGLTLADLHVLAGDDHRSTLWDLMQQEAIFNRMSQNGQHRLSRVRSVLFDAISQRQRLPLRRWIEGVWLALGGPAAVNDETALEDANVFFDVLEKFNTGGNLADFSGLADRVAKLFALPDVQADDTVQIMTIHKSKGLEFETVILPGLGRTPRTSESQLLIWAEHPTEHGQSDLLLAPIKAAGSNDSNTSVYTYLQLLNKRRGKNEDGRLLYVACTRAKHHLHLLGSATAKLKKGEVEVSVSSHSLLNQLWPVVGPLYTSAASDQAAKLAEEAENEAGQPPMVFSSTIQRLKAGWVLTPPPLAVQWVESEQRDEEPLIDQDEVEFEWASETAKFIGIVVHKWLQIIVQEGAQAWDLARVENLRASFTNTLLNLGVPRNELHVAVDKTVHALSLTLDDQRGRWVLDSRHHESQAEYALTGIYRDELVNIIIDRSFVDDQGVRWIIDYKTSAHEGGNLEGFLDNEQLRYRGQLERYAALMSHLDDRPIRLGLYFPVLGGWREWEYKGN</sequence>
<dbReference type="EC" id="5.6.2.4" evidence="12"/>
<dbReference type="PROSITE" id="PS51198">
    <property type="entry name" value="UVRD_HELICASE_ATP_BIND"/>
    <property type="match status" value="1"/>
</dbReference>
<dbReference type="InterPro" id="IPR000212">
    <property type="entry name" value="DNA_helicase_UvrD/REP"/>
</dbReference>
<dbReference type="RefSeq" id="WP_124947601.1">
    <property type="nucleotide sequence ID" value="NZ_BHVT01000073.1"/>
</dbReference>
<evidence type="ECO:0000313" key="19">
    <source>
        <dbReference type="Proteomes" id="UP000295367"/>
    </source>
</evidence>
<feature type="domain" description="UvrD-like helicase C-terminal" evidence="17">
    <location>
        <begin position="506"/>
        <end position="783"/>
    </location>
</feature>
<evidence type="ECO:0000256" key="5">
    <source>
        <dbReference type="ARBA" id="ARBA00022806"/>
    </source>
</evidence>
<keyword evidence="8" id="KW-0238">DNA-binding</keyword>
<evidence type="ECO:0000256" key="9">
    <source>
        <dbReference type="ARBA" id="ARBA00023204"/>
    </source>
</evidence>
<protein>
    <recommendedName>
        <fullName evidence="12">DNA 3'-5' helicase</fullName>
        <ecNumber evidence="12">5.6.2.4</ecNumber>
    </recommendedName>
    <alternativeName>
        <fullName evidence="13">DNA 3'-5' helicase II</fullName>
    </alternativeName>
</protein>
<keyword evidence="3" id="KW-0227">DNA damage</keyword>
<dbReference type="PANTHER" id="PTHR11070">
    <property type="entry name" value="UVRD / RECB / PCRA DNA HELICASE FAMILY MEMBER"/>
    <property type="match status" value="1"/>
</dbReference>
<dbReference type="GO" id="GO:0033202">
    <property type="term" value="C:DNA helicase complex"/>
    <property type="evidence" value="ECO:0007669"/>
    <property type="project" value="TreeGrafter"/>
</dbReference>
<evidence type="ECO:0000256" key="1">
    <source>
        <dbReference type="ARBA" id="ARBA00022722"/>
    </source>
</evidence>
<dbReference type="Pfam" id="PF13361">
    <property type="entry name" value="UvrD_C"/>
    <property type="match status" value="2"/>
</dbReference>
<evidence type="ECO:0000259" key="16">
    <source>
        <dbReference type="PROSITE" id="PS51198"/>
    </source>
</evidence>
<dbReference type="InterPro" id="IPR027417">
    <property type="entry name" value="P-loop_NTPase"/>
</dbReference>
<dbReference type="InterPro" id="IPR038726">
    <property type="entry name" value="PDDEXK_AddAB-type"/>
</dbReference>
<keyword evidence="5 15" id="KW-0347">Helicase</keyword>
<dbReference type="Gene3D" id="1.10.486.10">
    <property type="entry name" value="PCRA, domain 4"/>
    <property type="match status" value="1"/>
</dbReference>
<dbReference type="PANTHER" id="PTHR11070:SF2">
    <property type="entry name" value="ATP-DEPENDENT DNA HELICASE SRS2"/>
    <property type="match status" value="1"/>
</dbReference>
<keyword evidence="1" id="KW-0540">Nuclease</keyword>
<evidence type="ECO:0000256" key="15">
    <source>
        <dbReference type="PROSITE-ProRule" id="PRU00560"/>
    </source>
</evidence>
<keyword evidence="7 15" id="KW-0067">ATP-binding</keyword>